<organism evidence="2 3">
    <name type="scientific">Cardiobacterium hominis</name>
    <dbReference type="NCBI Taxonomy" id="2718"/>
    <lineage>
        <taxon>Bacteria</taxon>
        <taxon>Pseudomonadati</taxon>
        <taxon>Pseudomonadota</taxon>
        <taxon>Gammaproteobacteria</taxon>
        <taxon>Cardiobacteriales</taxon>
        <taxon>Cardiobacteriaceae</taxon>
        <taxon>Cardiobacterium</taxon>
    </lineage>
</organism>
<evidence type="ECO:0000313" key="2">
    <source>
        <dbReference type="EMBL" id="SAM70773.1"/>
    </source>
</evidence>
<feature type="transmembrane region" description="Helical" evidence="1">
    <location>
        <begin position="71"/>
        <end position="95"/>
    </location>
</feature>
<dbReference type="Proteomes" id="UP000190837">
    <property type="component" value="Unassembled WGS sequence"/>
</dbReference>
<keyword evidence="1" id="KW-1133">Transmembrane helix</keyword>
<evidence type="ECO:0000313" key="3">
    <source>
        <dbReference type="Proteomes" id="UP000190837"/>
    </source>
</evidence>
<name>A0A1C3H6K1_9GAMM</name>
<keyword evidence="1" id="KW-0812">Transmembrane</keyword>
<gene>
    <name evidence="2" type="ORF">CHUV0807_2232</name>
</gene>
<dbReference type="EMBL" id="FKLO01000076">
    <property type="protein sequence ID" value="SAM70773.1"/>
    <property type="molecule type" value="Genomic_DNA"/>
</dbReference>
<dbReference type="AlphaFoldDB" id="A0A1C3H6K1"/>
<proteinExistence type="predicted"/>
<keyword evidence="1" id="KW-0472">Membrane</keyword>
<protein>
    <recommendedName>
        <fullName evidence="4">Positive regulator of sigma(E), RseC/MucC</fullName>
    </recommendedName>
</protein>
<reference evidence="3" key="1">
    <citation type="submission" date="2016-04" db="EMBL/GenBank/DDBJ databases">
        <authorList>
            <person name="Tagini F."/>
        </authorList>
    </citation>
    <scope>NUCLEOTIDE SEQUENCE [LARGE SCALE GENOMIC DNA]</scope>
    <source>
        <strain evidence="3">CHUV0807</strain>
    </source>
</reference>
<accession>A0A1C3H6K1</accession>
<sequence length="149" mass="16181">MTDNTIRVRITAADAATIHIVPVDDIRECRRCAEGNGCGSRPWFRGFFRHGSIVLPNRDGWRAGETAELHLSAAGLNISALVTYGLPLAAFLLALVTTQTLAEPLQLLAACSALAAAIVAARPLCRVIIRRHLRLERRHARAEVVKVAP</sequence>
<evidence type="ECO:0008006" key="4">
    <source>
        <dbReference type="Google" id="ProtNLM"/>
    </source>
</evidence>
<dbReference type="RefSeq" id="WP_079541920.1">
    <property type="nucleotide sequence ID" value="NZ_FKLO01000076.1"/>
</dbReference>
<feature type="transmembrane region" description="Helical" evidence="1">
    <location>
        <begin position="107"/>
        <end position="129"/>
    </location>
</feature>
<dbReference type="Pfam" id="PF04246">
    <property type="entry name" value="RseC_MucC"/>
    <property type="match status" value="1"/>
</dbReference>
<evidence type="ECO:0000256" key="1">
    <source>
        <dbReference type="SAM" id="Phobius"/>
    </source>
</evidence>